<organism evidence="1 2">
    <name type="scientific">Prorocentrum cordatum</name>
    <dbReference type="NCBI Taxonomy" id="2364126"/>
    <lineage>
        <taxon>Eukaryota</taxon>
        <taxon>Sar</taxon>
        <taxon>Alveolata</taxon>
        <taxon>Dinophyceae</taxon>
        <taxon>Prorocentrales</taxon>
        <taxon>Prorocentraceae</taxon>
        <taxon>Prorocentrum</taxon>
    </lineage>
</organism>
<feature type="non-terminal residue" evidence="1">
    <location>
        <position position="1"/>
    </location>
</feature>
<sequence>RAALGDWQAAREDAGQALGKPGGHLKKALFQKARAEMRLQLPEAAADTLRLAAERGLGDE</sequence>
<protein>
    <recommendedName>
        <fullName evidence="3">Peptidylprolyl isomerase</fullName>
    </recommendedName>
</protein>
<reference evidence="1" key="1">
    <citation type="submission" date="2023-10" db="EMBL/GenBank/DDBJ databases">
        <authorList>
            <person name="Chen Y."/>
            <person name="Shah S."/>
            <person name="Dougan E. K."/>
            <person name="Thang M."/>
            <person name="Chan C."/>
        </authorList>
    </citation>
    <scope>NUCLEOTIDE SEQUENCE [LARGE SCALE GENOMIC DNA]</scope>
</reference>
<accession>A0ABN9VJY9</accession>
<feature type="non-terminal residue" evidence="1">
    <location>
        <position position="60"/>
    </location>
</feature>
<comment type="caution">
    <text evidence="1">The sequence shown here is derived from an EMBL/GenBank/DDBJ whole genome shotgun (WGS) entry which is preliminary data.</text>
</comment>
<dbReference type="EMBL" id="CAUYUJ010017176">
    <property type="protein sequence ID" value="CAK0872579.1"/>
    <property type="molecule type" value="Genomic_DNA"/>
</dbReference>
<evidence type="ECO:0000313" key="2">
    <source>
        <dbReference type="Proteomes" id="UP001189429"/>
    </source>
</evidence>
<evidence type="ECO:0000313" key="1">
    <source>
        <dbReference type="EMBL" id="CAK0872579.1"/>
    </source>
</evidence>
<dbReference type="InterPro" id="IPR011990">
    <property type="entry name" value="TPR-like_helical_dom_sf"/>
</dbReference>
<gene>
    <name evidence="1" type="ORF">PCOR1329_LOCUS58001</name>
</gene>
<evidence type="ECO:0008006" key="3">
    <source>
        <dbReference type="Google" id="ProtNLM"/>
    </source>
</evidence>
<dbReference type="Proteomes" id="UP001189429">
    <property type="component" value="Unassembled WGS sequence"/>
</dbReference>
<name>A0ABN9VJY9_9DINO</name>
<dbReference type="Gene3D" id="1.25.40.10">
    <property type="entry name" value="Tetratricopeptide repeat domain"/>
    <property type="match status" value="1"/>
</dbReference>
<proteinExistence type="predicted"/>
<keyword evidence="2" id="KW-1185">Reference proteome</keyword>